<dbReference type="CDD" id="cd06222">
    <property type="entry name" value="RNase_H_like"/>
    <property type="match status" value="1"/>
</dbReference>
<evidence type="ECO:0000313" key="3">
    <source>
        <dbReference type="Proteomes" id="UP001634007"/>
    </source>
</evidence>
<dbReference type="EMBL" id="JBJKBG010000005">
    <property type="protein sequence ID" value="KAL3740463.1"/>
    <property type="molecule type" value="Genomic_DNA"/>
</dbReference>
<protein>
    <recommendedName>
        <fullName evidence="1">RNase H type-1 domain-containing protein</fullName>
    </recommendedName>
</protein>
<evidence type="ECO:0000313" key="2">
    <source>
        <dbReference type="EMBL" id="KAL3740463.1"/>
    </source>
</evidence>
<dbReference type="Pfam" id="PF13456">
    <property type="entry name" value="RVT_3"/>
    <property type="match status" value="1"/>
</dbReference>
<dbReference type="PANTHER" id="PTHR47074">
    <property type="entry name" value="BNAC02G40300D PROTEIN"/>
    <property type="match status" value="1"/>
</dbReference>
<gene>
    <name evidence="2" type="ORF">ACJRO7_021708</name>
</gene>
<evidence type="ECO:0000259" key="1">
    <source>
        <dbReference type="Pfam" id="PF13456"/>
    </source>
</evidence>
<dbReference type="PANTHER" id="PTHR47074:SF11">
    <property type="entry name" value="REVERSE TRANSCRIPTASE-LIKE PROTEIN"/>
    <property type="match status" value="1"/>
</dbReference>
<dbReference type="InterPro" id="IPR044730">
    <property type="entry name" value="RNase_H-like_dom_plant"/>
</dbReference>
<dbReference type="AlphaFoldDB" id="A0ABD3KM70"/>
<accession>A0ABD3KM70</accession>
<dbReference type="InterPro" id="IPR052929">
    <property type="entry name" value="RNase_H-like_EbsB-rel"/>
</dbReference>
<reference evidence="2 3" key="1">
    <citation type="submission" date="2024-11" db="EMBL/GenBank/DDBJ databases">
        <title>Chromosome-level genome assembly of Eucalyptus globulus Labill. provides insights into its genome evolution.</title>
        <authorList>
            <person name="Li X."/>
        </authorList>
    </citation>
    <scope>NUCLEOTIDE SEQUENCE [LARGE SCALE GENOMIC DNA]</scope>
    <source>
        <strain evidence="2">CL2024</strain>
        <tissue evidence="2">Fresh tender leaves</tissue>
    </source>
</reference>
<comment type="caution">
    <text evidence="2">The sequence shown here is derived from an EMBL/GenBank/DDBJ whole genome shotgun (WGS) entry which is preliminary data.</text>
</comment>
<feature type="domain" description="RNase H type-1" evidence="1">
    <location>
        <begin position="92"/>
        <end position="152"/>
    </location>
</feature>
<proteinExistence type="predicted"/>
<name>A0ABD3KM70_EUCGL</name>
<dbReference type="Proteomes" id="UP001634007">
    <property type="component" value="Unassembled WGS sequence"/>
</dbReference>
<keyword evidence="3" id="KW-1185">Reference proteome</keyword>
<sequence length="167" mass="18982">MDKWISENLFHKNEWKSNALLAGILWSIWKARNAWVFRSSQLKPQQIVEDASYDLELYRKWSPNTTMQNRKNEQGGRGEEWIPPTKCELKLNVDESWSCASKQGAVAGICRDHHGCLVGGFAKKILAQSALVAETLALKEGLHFVEKMRTSALQFNEQGRPTNVLPV</sequence>
<dbReference type="InterPro" id="IPR002156">
    <property type="entry name" value="RNaseH_domain"/>
</dbReference>
<organism evidence="2 3">
    <name type="scientific">Eucalyptus globulus</name>
    <name type="common">Tasmanian blue gum</name>
    <dbReference type="NCBI Taxonomy" id="34317"/>
    <lineage>
        <taxon>Eukaryota</taxon>
        <taxon>Viridiplantae</taxon>
        <taxon>Streptophyta</taxon>
        <taxon>Embryophyta</taxon>
        <taxon>Tracheophyta</taxon>
        <taxon>Spermatophyta</taxon>
        <taxon>Magnoliopsida</taxon>
        <taxon>eudicotyledons</taxon>
        <taxon>Gunneridae</taxon>
        <taxon>Pentapetalae</taxon>
        <taxon>rosids</taxon>
        <taxon>malvids</taxon>
        <taxon>Myrtales</taxon>
        <taxon>Myrtaceae</taxon>
        <taxon>Myrtoideae</taxon>
        <taxon>Eucalypteae</taxon>
        <taxon>Eucalyptus</taxon>
    </lineage>
</organism>